<dbReference type="AlphaFoldDB" id="A0AAD4X567"/>
<organism evidence="2 3">
    <name type="scientific">Papaver atlanticum</name>
    <dbReference type="NCBI Taxonomy" id="357466"/>
    <lineage>
        <taxon>Eukaryota</taxon>
        <taxon>Viridiplantae</taxon>
        <taxon>Streptophyta</taxon>
        <taxon>Embryophyta</taxon>
        <taxon>Tracheophyta</taxon>
        <taxon>Spermatophyta</taxon>
        <taxon>Magnoliopsida</taxon>
        <taxon>Ranunculales</taxon>
        <taxon>Papaveraceae</taxon>
        <taxon>Papaveroideae</taxon>
        <taxon>Papaver</taxon>
    </lineage>
</organism>
<keyword evidence="1" id="KW-0812">Transmembrane</keyword>
<feature type="transmembrane region" description="Helical" evidence="1">
    <location>
        <begin position="59"/>
        <end position="80"/>
    </location>
</feature>
<evidence type="ECO:0000313" key="2">
    <source>
        <dbReference type="EMBL" id="KAI3837686.1"/>
    </source>
</evidence>
<feature type="transmembrane region" description="Helical" evidence="1">
    <location>
        <begin position="297"/>
        <end position="324"/>
    </location>
</feature>
<feature type="transmembrane region" description="Helical" evidence="1">
    <location>
        <begin position="268"/>
        <end position="290"/>
    </location>
</feature>
<sequence>MDMMPTNATDYLLNWVFATNTPNYVTNLKLAITPNATTVYVTNWMLPTATNTLAYWLNWRFLLCAIVVLTPMVFAAYLIWRCEGSKDTDDEEEDENVTKGTLYADDAWRPCLKQIHPACLLAFRVFAFGTLLTFLIWNIVIGGAGIFFYYTQWTFASVIIYFGLGSLFSIYGCYQYCTGAVVDHVMFDKDRGAYVAPMPEENGNEGNISKSWVPEQHYVRKTAGTWGYIFQTIFQMNAGAVILTDSVYWLVLYPLLSHLPQYHYKPTLIVIVMHSLNAVFLLVDTILNCLQFPWFRIAYFTLWTGIFVIFQWIIHACVSMWWPYPFLDLSSSYAPLWYLGVAVMHLPCYFFFVLITKLKHSLLSKWFPNSYQCMAS</sequence>
<feature type="transmembrane region" description="Helical" evidence="1">
    <location>
        <begin position="155"/>
        <end position="174"/>
    </location>
</feature>
<dbReference type="GO" id="GO:0016020">
    <property type="term" value="C:membrane"/>
    <property type="evidence" value="ECO:0007669"/>
    <property type="project" value="TreeGrafter"/>
</dbReference>
<name>A0AAD4X567_9MAGN</name>
<feature type="transmembrane region" description="Helical" evidence="1">
    <location>
        <begin position="336"/>
        <end position="355"/>
    </location>
</feature>
<proteinExistence type="predicted"/>
<dbReference type="PANTHER" id="PTHR12242">
    <property type="entry name" value="OS02G0130600 PROTEIN-RELATED"/>
    <property type="match status" value="1"/>
</dbReference>
<evidence type="ECO:0000313" key="3">
    <source>
        <dbReference type="Proteomes" id="UP001202328"/>
    </source>
</evidence>
<protein>
    <submittedName>
        <fullName evidence="2">Uncharacterized protein</fullName>
    </submittedName>
</protein>
<dbReference type="Proteomes" id="UP001202328">
    <property type="component" value="Unassembled WGS sequence"/>
</dbReference>
<keyword evidence="3" id="KW-1185">Reference proteome</keyword>
<accession>A0AAD4X567</accession>
<keyword evidence="1" id="KW-0472">Membrane</keyword>
<gene>
    <name evidence="2" type="ORF">MKW98_027045</name>
</gene>
<dbReference type="EMBL" id="JAJJMB010017545">
    <property type="protein sequence ID" value="KAI3837686.1"/>
    <property type="molecule type" value="Genomic_DNA"/>
</dbReference>
<reference evidence="2" key="1">
    <citation type="submission" date="2022-04" db="EMBL/GenBank/DDBJ databases">
        <title>A functionally conserved STORR gene fusion in Papaver species that diverged 16.8 million years ago.</title>
        <authorList>
            <person name="Catania T."/>
        </authorList>
    </citation>
    <scope>NUCLEOTIDE SEQUENCE</scope>
    <source>
        <strain evidence="2">S-188037</strain>
    </source>
</reference>
<comment type="caution">
    <text evidence="2">The sequence shown here is derived from an EMBL/GenBank/DDBJ whole genome shotgun (WGS) entry which is preliminary data.</text>
</comment>
<evidence type="ECO:0000256" key="1">
    <source>
        <dbReference type="SAM" id="Phobius"/>
    </source>
</evidence>
<keyword evidence="1" id="KW-1133">Transmembrane helix</keyword>
<dbReference type="PANTHER" id="PTHR12242:SF22">
    <property type="entry name" value="OS02G0130600 PROTEIN"/>
    <property type="match status" value="1"/>
</dbReference>
<feature type="transmembrane region" description="Helical" evidence="1">
    <location>
        <begin position="121"/>
        <end position="149"/>
    </location>
</feature>